<evidence type="ECO:0000313" key="3">
    <source>
        <dbReference type="Proteomes" id="UP000198221"/>
    </source>
</evidence>
<dbReference type="InterPro" id="IPR017946">
    <property type="entry name" value="PLC-like_Pdiesterase_TIM-brl"/>
</dbReference>
<sequence>MLTGGLAGTARPRRDNSVRAVRRTAIAALVAATVTTGLSAPAEATPRPGRTFDLQAHRGGLGLRVESTLASFGNALQLGVSTLELDVQITSDGQAVVTHDRKVSGAKCVDTAPVTPGDPKFPYVGKYVNTLTLAQVRTLDCGSKTLPDKPGQLAAPGARMPLLREVFALVKRYRANDVKLNVETKVEAGAPTETAPREQFVQVTAREIRDAGMVKQVTVQSFDWGSLIRMRQVEPRLPLVALTNYDFLQVGQPGASPWLGGLDIDDFGGDPIAAIRSFGASAFSPVHGFPQDGKVTDPGYRPYVTKEMVAHAHRNGIKVIPWTVDDVPTMAKLIDDGVDGLITDYPDRLRGLLAERGYRLPRAYASPFDIQAHRGGRSTRPEDTLPAFANALQNPAISTLELDTGVTADGHLVVLHDRAINGSHCVDTAPVRPGDPKYPYVGKLVHELTLAQIKTIDCGSKTLPEFPAQVAVPGARIPTLDEVFALVKASGRDDVRMNIETKISPLVADTEPYPSFTRKLVDAIEGAGFTRRATIQSFDWRTIRYAHRLNPQIDTVALVWQYGPAECASLADECSLRAVYDDPTVRSPWTGGLDWWKYQDLGELVRRSGATTVSANWQVHDPAQGTVASADWYLRQNPAYFHGPDVRTLQGRYGLTVVPYTVDDAAVMQRVIDLGVDGIITDDPELLISVAIRNGLR</sequence>
<dbReference type="PANTHER" id="PTHR46211">
    <property type="entry name" value="GLYCEROPHOSPHORYL DIESTER PHOSPHODIESTERASE"/>
    <property type="match status" value="1"/>
</dbReference>
<evidence type="ECO:0000259" key="1">
    <source>
        <dbReference type="PROSITE" id="PS51704"/>
    </source>
</evidence>
<accession>A0A1C5GKJ1</accession>
<dbReference type="Gene3D" id="3.20.20.190">
    <property type="entry name" value="Phosphatidylinositol (PI) phosphodiesterase"/>
    <property type="match status" value="2"/>
</dbReference>
<dbReference type="GO" id="GO:0008081">
    <property type="term" value="F:phosphoric diester hydrolase activity"/>
    <property type="evidence" value="ECO:0007669"/>
    <property type="project" value="InterPro"/>
</dbReference>
<dbReference type="AlphaFoldDB" id="A0A1C5GKJ1"/>
<organism evidence="2 3">
    <name type="scientific">Micromonospora inositola</name>
    <dbReference type="NCBI Taxonomy" id="47865"/>
    <lineage>
        <taxon>Bacteria</taxon>
        <taxon>Bacillati</taxon>
        <taxon>Actinomycetota</taxon>
        <taxon>Actinomycetes</taxon>
        <taxon>Micromonosporales</taxon>
        <taxon>Micromonosporaceae</taxon>
        <taxon>Micromonospora</taxon>
    </lineage>
</organism>
<gene>
    <name evidence="2" type="ORF">GA0070613_0033</name>
</gene>
<dbReference type="GO" id="GO:0006629">
    <property type="term" value="P:lipid metabolic process"/>
    <property type="evidence" value="ECO:0007669"/>
    <property type="project" value="InterPro"/>
</dbReference>
<protein>
    <submittedName>
        <fullName evidence="2">Glycerophosphoryl diester phosphodiesterase</fullName>
    </submittedName>
</protein>
<dbReference type="PROSITE" id="PS51704">
    <property type="entry name" value="GP_PDE"/>
    <property type="match status" value="2"/>
</dbReference>
<dbReference type="InterPro" id="IPR030395">
    <property type="entry name" value="GP_PDE_dom"/>
</dbReference>
<proteinExistence type="predicted"/>
<feature type="domain" description="GP-PDE" evidence="1">
    <location>
        <begin position="52"/>
        <end position="353"/>
    </location>
</feature>
<dbReference type="Proteomes" id="UP000198221">
    <property type="component" value="Chromosome I"/>
</dbReference>
<dbReference type="PANTHER" id="PTHR46211:SF14">
    <property type="entry name" value="GLYCEROPHOSPHODIESTER PHOSPHODIESTERASE"/>
    <property type="match status" value="1"/>
</dbReference>
<keyword evidence="3" id="KW-1185">Reference proteome</keyword>
<evidence type="ECO:0000313" key="2">
    <source>
        <dbReference type="EMBL" id="SCG34324.1"/>
    </source>
</evidence>
<name>A0A1C5GKJ1_9ACTN</name>
<dbReference type="Pfam" id="PF03009">
    <property type="entry name" value="GDPD"/>
    <property type="match status" value="3"/>
</dbReference>
<reference evidence="3" key="1">
    <citation type="submission" date="2016-06" db="EMBL/GenBank/DDBJ databases">
        <authorList>
            <person name="Varghese N."/>
            <person name="Submissions Spin"/>
        </authorList>
    </citation>
    <scope>NUCLEOTIDE SEQUENCE [LARGE SCALE GENOMIC DNA]</scope>
    <source>
        <strain evidence="3">DSM 43819</strain>
    </source>
</reference>
<dbReference type="EMBL" id="LT607754">
    <property type="protein sequence ID" value="SCG34324.1"/>
    <property type="molecule type" value="Genomic_DNA"/>
</dbReference>
<dbReference type="SUPFAM" id="SSF51695">
    <property type="entry name" value="PLC-like phosphodiesterases"/>
    <property type="match status" value="2"/>
</dbReference>
<feature type="domain" description="GP-PDE" evidence="1">
    <location>
        <begin position="368"/>
        <end position="691"/>
    </location>
</feature>